<reference evidence="1" key="2">
    <citation type="journal article" date="2015" name="Data Brief">
        <title>Shoot transcriptome of the giant reed, Arundo donax.</title>
        <authorList>
            <person name="Barrero R.A."/>
            <person name="Guerrero F.D."/>
            <person name="Moolhuijzen P."/>
            <person name="Goolsby J.A."/>
            <person name="Tidwell J."/>
            <person name="Bellgard S.E."/>
            <person name="Bellgard M.I."/>
        </authorList>
    </citation>
    <scope>NUCLEOTIDE SEQUENCE</scope>
    <source>
        <tissue evidence="1">Shoot tissue taken approximately 20 cm above the soil surface</tissue>
    </source>
</reference>
<name>A0A0A9CDC3_ARUDO</name>
<evidence type="ECO:0000313" key="1">
    <source>
        <dbReference type="EMBL" id="JAD74319.1"/>
    </source>
</evidence>
<protein>
    <submittedName>
        <fullName evidence="1">Uncharacterized protein</fullName>
    </submittedName>
</protein>
<accession>A0A0A9CDC3</accession>
<sequence length="12" mass="1507">MLKNCFLIFFQC</sequence>
<organism evidence="1">
    <name type="scientific">Arundo donax</name>
    <name type="common">Giant reed</name>
    <name type="synonym">Donax arundinaceus</name>
    <dbReference type="NCBI Taxonomy" id="35708"/>
    <lineage>
        <taxon>Eukaryota</taxon>
        <taxon>Viridiplantae</taxon>
        <taxon>Streptophyta</taxon>
        <taxon>Embryophyta</taxon>
        <taxon>Tracheophyta</taxon>
        <taxon>Spermatophyta</taxon>
        <taxon>Magnoliopsida</taxon>
        <taxon>Liliopsida</taxon>
        <taxon>Poales</taxon>
        <taxon>Poaceae</taxon>
        <taxon>PACMAD clade</taxon>
        <taxon>Arundinoideae</taxon>
        <taxon>Arundineae</taxon>
        <taxon>Arundo</taxon>
    </lineage>
</organism>
<proteinExistence type="predicted"/>
<dbReference type="EMBL" id="GBRH01223576">
    <property type="protein sequence ID" value="JAD74319.1"/>
    <property type="molecule type" value="Transcribed_RNA"/>
</dbReference>
<reference evidence="1" key="1">
    <citation type="submission" date="2014-09" db="EMBL/GenBank/DDBJ databases">
        <authorList>
            <person name="Magalhaes I.L.F."/>
            <person name="Oliveira U."/>
            <person name="Santos F.R."/>
            <person name="Vidigal T.H.D.A."/>
            <person name="Brescovit A.D."/>
            <person name="Santos A.J."/>
        </authorList>
    </citation>
    <scope>NUCLEOTIDE SEQUENCE</scope>
    <source>
        <tissue evidence="1">Shoot tissue taken approximately 20 cm above the soil surface</tissue>
    </source>
</reference>